<proteinExistence type="inferred from homology"/>
<dbReference type="GO" id="GO:0022625">
    <property type="term" value="C:cytosolic large ribosomal subunit"/>
    <property type="evidence" value="ECO:0007669"/>
    <property type="project" value="TreeGrafter"/>
</dbReference>
<dbReference type="PANTHER" id="PTHR15680">
    <property type="entry name" value="RIBOSOMAL PROTEIN L19"/>
    <property type="match status" value="1"/>
</dbReference>
<dbReference type="Proteomes" id="UP000177555">
    <property type="component" value="Unassembled WGS sequence"/>
</dbReference>
<accession>A0A1F5JMA7</accession>
<comment type="function">
    <text evidence="4">This protein is located at the 30S-50S ribosomal subunit interface and may play a role in the structure and function of the aminoacyl-tRNA binding site.</text>
</comment>
<evidence type="ECO:0000256" key="1">
    <source>
        <dbReference type="ARBA" id="ARBA00005781"/>
    </source>
</evidence>
<comment type="caution">
    <text evidence="5">The sequence shown here is derived from an EMBL/GenBank/DDBJ whole genome shotgun (WGS) entry which is preliminary data.</text>
</comment>
<dbReference type="PANTHER" id="PTHR15680:SF9">
    <property type="entry name" value="LARGE RIBOSOMAL SUBUNIT PROTEIN BL19M"/>
    <property type="match status" value="1"/>
</dbReference>
<reference evidence="5 6" key="1">
    <citation type="journal article" date="2016" name="Nat. Commun.">
        <title>Thousands of microbial genomes shed light on interconnected biogeochemical processes in an aquifer system.</title>
        <authorList>
            <person name="Anantharaman K."/>
            <person name="Brown C.T."/>
            <person name="Hug L.A."/>
            <person name="Sharon I."/>
            <person name="Castelle C.J."/>
            <person name="Probst A.J."/>
            <person name="Thomas B.C."/>
            <person name="Singh A."/>
            <person name="Wilkins M.J."/>
            <person name="Karaoz U."/>
            <person name="Brodie E.L."/>
            <person name="Williams K.H."/>
            <person name="Hubbard S.S."/>
            <person name="Banfield J.F."/>
        </authorList>
    </citation>
    <scope>NUCLEOTIDE SEQUENCE [LARGE SCALE GENOMIC DNA]</scope>
</reference>
<keyword evidence="2 5" id="KW-0689">Ribosomal protein</keyword>
<sequence length="104" mass="11658">MISTKVGEQNIHIGDIVKIHSKVVEGTKSRIQVYEGILIRLRGRGENKTFTVRKIGVGGIGVERTWPLNSNSIVKIEVKKKAGKVRRSKLYYLRDLTGKSAVRV</sequence>
<dbReference type="NCBIfam" id="TIGR01024">
    <property type="entry name" value="rplS_bact"/>
    <property type="match status" value="1"/>
</dbReference>
<dbReference type="PRINTS" id="PR00061">
    <property type="entry name" value="RIBOSOMALL19"/>
</dbReference>
<dbReference type="SUPFAM" id="SSF50104">
    <property type="entry name" value="Translation proteins SH3-like domain"/>
    <property type="match status" value="1"/>
</dbReference>
<evidence type="ECO:0000256" key="3">
    <source>
        <dbReference type="ARBA" id="ARBA00023274"/>
    </source>
</evidence>
<dbReference type="PIRSF" id="PIRSF002191">
    <property type="entry name" value="Ribosomal_L19"/>
    <property type="match status" value="1"/>
</dbReference>
<dbReference type="AlphaFoldDB" id="A0A1F5JMA7"/>
<keyword evidence="3 4" id="KW-0687">Ribonucleoprotein</keyword>
<dbReference type="InterPro" id="IPR038657">
    <property type="entry name" value="Ribosomal_bL19_sf"/>
</dbReference>
<gene>
    <name evidence="5" type="ORF">A2867_02965</name>
</gene>
<dbReference type="InterPro" id="IPR001857">
    <property type="entry name" value="Ribosomal_bL19"/>
</dbReference>
<dbReference type="GO" id="GO:0006412">
    <property type="term" value="P:translation"/>
    <property type="evidence" value="ECO:0007669"/>
    <property type="project" value="InterPro"/>
</dbReference>
<comment type="similarity">
    <text evidence="1 4">Belongs to the bacterial ribosomal protein bL19 family.</text>
</comment>
<dbReference type="GO" id="GO:0003735">
    <property type="term" value="F:structural constituent of ribosome"/>
    <property type="evidence" value="ECO:0007669"/>
    <property type="project" value="InterPro"/>
</dbReference>
<protein>
    <recommendedName>
        <fullName evidence="4">50S ribosomal protein L19</fullName>
    </recommendedName>
</protein>
<organism evidence="5 6">
    <name type="scientific">Candidatus Daviesbacteria bacterium RIFCSPHIGHO2_01_FULL_40_11</name>
    <dbReference type="NCBI Taxonomy" id="1797762"/>
    <lineage>
        <taxon>Bacteria</taxon>
        <taxon>Candidatus Daviesiibacteriota</taxon>
    </lineage>
</organism>
<dbReference type="Pfam" id="PF01245">
    <property type="entry name" value="Ribosomal_L19"/>
    <property type="match status" value="1"/>
</dbReference>
<evidence type="ECO:0000256" key="2">
    <source>
        <dbReference type="ARBA" id="ARBA00022980"/>
    </source>
</evidence>
<name>A0A1F5JMA7_9BACT</name>
<evidence type="ECO:0000256" key="4">
    <source>
        <dbReference type="RuleBase" id="RU000559"/>
    </source>
</evidence>
<dbReference type="EMBL" id="MFCP01000001">
    <property type="protein sequence ID" value="OGE29739.1"/>
    <property type="molecule type" value="Genomic_DNA"/>
</dbReference>
<evidence type="ECO:0000313" key="6">
    <source>
        <dbReference type="Proteomes" id="UP000177555"/>
    </source>
</evidence>
<dbReference type="InterPro" id="IPR008991">
    <property type="entry name" value="Translation_prot_SH3-like_sf"/>
</dbReference>
<dbReference type="Gene3D" id="2.30.30.790">
    <property type="match status" value="1"/>
</dbReference>
<evidence type="ECO:0000313" key="5">
    <source>
        <dbReference type="EMBL" id="OGE29739.1"/>
    </source>
</evidence>